<protein>
    <submittedName>
        <fullName evidence="2">Phage tail collar domain</fullName>
    </submittedName>
</protein>
<keyword evidence="3" id="KW-1185">Reference proteome</keyword>
<dbReference type="EMBL" id="CAADHO010000007">
    <property type="protein sequence ID" value="VFQ46099.1"/>
    <property type="molecule type" value="Genomic_DNA"/>
</dbReference>
<proteinExistence type="predicted"/>
<dbReference type="SUPFAM" id="SSF88874">
    <property type="entry name" value="Receptor-binding domain of short tail fibre protein gp12"/>
    <property type="match status" value="1"/>
</dbReference>
<feature type="domain" description="Phage tail collar" evidence="1">
    <location>
        <begin position="6"/>
        <end position="62"/>
    </location>
</feature>
<gene>
    <name evidence="2" type="ORF">MSL71_37620</name>
</gene>
<dbReference type="Pfam" id="PF07484">
    <property type="entry name" value="Collar"/>
    <property type="match status" value="1"/>
</dbReference>
<dbReference type="InterPro" id="IPR037053">
    <property type="entry name" value="Phage_tail_collar_dom_sf"/>
</dbReference>
<reference evidence="2 3" key="1">
    <citation type="submission" date="2019-03" db="EMBL/GenBank/DDBJ databases">
        <authorList>
            <person name="Nijsse B."/>
        </authorList>
    </citation>
    <scope>NUCLEOTIDE SEQUENCE [LARGE SCALE GENOMIC DNA]</scope>
    <source>
        <strain evidence="2">Desulfoluna butyratoxydans MSL71</strain>
    </source>
</reference>
<name>A0A4U8YRZ0_9BACT</name>
<accession>A0A4U8YRZ0</accession>
<dbReference type="Gene3D" id="3.90.1340.10">
    <property type="entry name" value="Phage tail collar domain"/>
    <property type="match status" value="1"/>
</dbReference>
<dbReference type="RefSeq" id="WP_180143398.1">
    <property type="nucleotide sequence ID" value="NZ_CAADHO010000007.1"/>
</dbReference>
<dbReference type="AlphaFoldDB" id="A0A4U8YRZ0"/>
<sequence length="198" mass="20932">MDPYIGEIRLFGGNFAPRNWFLCDGRLLAVSQYVSLFSIIGNAYGGDGVSNFALPDLRGRTPVGLGQGPGLSIYWTMGMSAGQEAVTLNQATMPSHGHSTQNSISVALKATRLKGQDTAPDNGSFLAAGDNVETSPAHSIENYISPPGQDKQVALKGAAINSQVVASDTGGSTAHQNMQPWVATTYIICWDGIYPPRS</sequence>
<organism evidence="2 3">
    <name type="scientific">Desulfoluna butyratoxydans</name>
    <dbReference type="NCBI Taxonomy" id="231438"/>
    <lineage>
        <taxon>Bacteria</taxon>
        <taxon>Pseudomonadati</taxon>
        <taxon>Thermodesulfobacteriota</taxon>
        <taxon>Desulfobacteria</taxon>
        <taxon>Desulfobacterales</taxon>
        <taxon>Desulfolunaceae</taxon>
        <taxon>Desulfoluna</taxon>
    </lineage>
</organism>
<evidence type="ECO:0000313" key="3">
    <source>
        <dbReference type="Proteomes" id="UP000507962"/>
    </source>
</evidence>
<evidence type="ECO:0000259" key="1">
    <source>
        <dbReference type="Pfam" id="PF07484"/>
    </source>
</evidence>
<dbReference type="Proteomes" id="UP000507962">
    <property type="component" value="Unassembled WGS sequence"/>
</dbReference>
<evidence type="ECO:0000313" key="2">
    <source>
        <dbReference type="EMBL" id="VFQ46099.1"/>
    </source>
</evidence>
<dbReference type="InterPro" id="IPR011083">
    <property type="entry name" value="Phage_tail_collar_dom"/>
</dbReference>